<reference evidence="2" key="1">
    <citation type="submission" date="2014-05" db="EMBL/GenBank/DDBJ databases">
        <title>The transcriptome of the halophilic microalga Tetraselmis sp. GSL018 isolated from the Great Salt Lake, Utah.</title>
        <authorList>
            <person name="Jinkerson R.E."/>
            <person name="D'Adamo S."/>
            <person name="Posewitz M.C."/>
        </authorList>
    </citation>
    <scope>NUCLEOTIDE SEQUENCE</scope>
    <source>
        <strain evidence="2">GSL018</strain>
    </source>
</reference>
<dbReference type="GO" id="GO:0051879">
    <property type="term" value="F:Hsp90 protein binding"/>
    <property type="evidence" value="ECO:0007669"/>
    <property type="project" value="TreeGrafter"/>
</dbReference>
<name>A0A061RNJ9_9CHLO</name>
<evidence type="ECO:0000313" key="2">
    <source>
        <dbReference type="EMBL" id="JAC72240.1"/>
    </source>
</evidence>
<dbReference type="EMBL" id="GBEZ01013780">
    <property type="protein sequence ID" value="JAC72240.1"/>
    <property type="molecule type" value="Transcribed_RNA"/>
</dbReference>
<gene>
    <name evidence="2" type="ORF">TSPGSL018_201</name>
</gene>
<dbReference type="GO" id="GO:0030544">
    <property type="term" value="F:Hsp70 protein binding"/>
    <property type="evidence" value="ECO:0007669"/>
    <property type="project" value="TreeGrafter"/>
</dbReference>
<dbReference type="PANTHER" id="PTHR21207">
    <property type="entry name" value="PARKIN COREGULATED GENE PROTEIN PARK2 COREGULATED"/>
    <property type="match status" value="1"/>
</dbReference>
<evidence type="ECO:0000256" key="1">
    <source>
        <dbReference type="SAM" id="MobiDB-lite"/>
    </source>
</evidence>
<proteinExistence type="predicted"/>
<accession>A0A061RNJ9</accession>
<dbReference type="InterPro" id="IPR019399">
    <property type="entry name" value="Parkin_co-regulated_protein"/>
</dbReference>
<dbReference type="AlphaFoldDB" id="A0A061RNJ9"/>
<dbReference type="PANTHER" id="PTHR21207:SF2">
    <property type="entry name" value="PARKIN COREGULATED GENE PROTEIN"/>
    <property type="match status" value="1"/>
</dbReference>
<organism evidence="2">
    <name type="scientific">Tetraselmis sp. GSL018</name>
    <dbReference type="NCBI Taxonomy" id="582737"/>
    <lineage>
        <taxon>Eukaryota</taxon>
        <taxon>Viridiplantae</taxon>
        <taxon>Chlorophyta</taxon>
        <taxon>core chlorophytes</taxon>
        <taxon>Chlorodendrophyceae</taxon>
        <taxon>Chlorodendrales</taxon>
        <taxon>Chlorodendraceae</taxon>
        <taxon>Tetraselmis</taxon>
    </lineage>
</organism>
<sequence>MWEIGHLSEVRVQFEGARSGLRWPLPARCLPVERLLPLFIDGVREPTEPARYIAIQGCDDLVYGATAEQLAGAAAACAEPIKAALQTLEPVTMSISLLVLWRMMKREPRVARELLPFLPHFSAGIALLRGSKLEVHPGYDRNYWLRIQDIVDGVIQNFAAHGGPDAVRVLRLHLPDWKEACALDQNKVQDGSGGTSVHPSRSLRSQQSARPWR</sequence>
<feature type="region of interest" description="Disordered" evidence="1">
    <location>
        <begin position="185"/>
        <end position="213"/>
    </location>
</feature>
<feature type="compositionally biased region" description="Polar residues" evidence="1">
    <location>
        <begin position="195"/>
        <end position="213"/>
    </location>
</feature>
<protein>
    <submittedName>
        <fullName evidence="2">Uncharacterized protein</fullName>
    </submittedName>
</protein>
<dbReference type="Pfam" id="PF10274">
    <property type="entry name" value="ParcG"/>
    <property type="match status" value="1"/>
</dbReference>